<name>A0A6A4Z6C7_9STRA</name>
<evidence type="ECO:0000313" key="2">
    <source>
        <dbReference type="EMBL" id="KAF0708486.1"/>
    </source>
</evidence>
<dbReference type="InterPro" id="IPR050266">
    <property type="entry name" value="AB_hydrolase_sf"/>
</dbReference>
<dbReference type="AlphaFoldDB" id="A0A6A4Z6C7"/>
<feature type="non-terminal residue" evidence="2">
    <location>
        <position position="282"/>
    </location>
</feature>
<dbReference type="PANTHER" id="PTHR43798">
    <property type="entry name" value="MONOACYLGLYCEROL LIPASE"/>
    <property type="match status" value="1"/>
</dbReference>
<dbReference type="EMBL" id="VJMH01002520">
    <property type="protein sequence ID" value="KAF0708486.1"/>
    <property type="molecule type" value="Genomic_DNA"/>
</dbReference>
<protein>
    <recommendedName>
        <fullName evidence="1">AB hydrolase-1 domain-containing protein</fullName>
    </recommendedName>
</protein>
<organism evidence="2">
    <name type="scientific">Aphanomyces stellatus</name>
    <dbReference type="NCBI Taxonomy" id="120398"/>
    <lineage>
        <taxon>Eukaryota</taxon>
        <taxon>Sar</taxon>
        <taxon>Stramenopiles</taxon>
        <taxon>Oomycota</taxon>
        <taxon>Saprolegniomycetes</taxon>
        <taxon>Saprolegniales</taxon>
        <taxon>Verrucalvaceae</taxon>
        <taxon>Aphanomyces</taxon>
    </lineage>
</organism>
<accession>A0A6A4Z6C7</accession>
<sequence length="282" mass="30301">MSFATLTVDKHAVADGQFIAYTTYKPTTTTTALSHTFVCVAGLGETRHTYRHLAPLLADAGHMVLTVDLRGMGHSSTGFSSFSVEACTSDIESLLEHKVGADDKVVMVGNSFAAACIVLLQSPKVVASAILGPFVRDLPGVGPKVFNAIAPAMFARPYGASVWMSYWKTLFGAHAQDFAAYEAFLKTNIKEQGRLRALVKLVQASKANAGSHLHEYKLPMLIGMGSADPDFACAQDEAHYIHDTIASTTKEVVMFPNMKHYPQAECPAEVATSLTAFLAKVV</sequence>
<dbReference type="InterPro" id="IPR000073">
    <property type="entry name" value="AB_hydrolase_1"/>
</dbReference>
<evidence type="ECO:0000259" key="1">
    <source>
        <dbReference type="Pfam" id="PF12697"/>
    </source>
</evidence>
<proteinExistence type="predicted"/>
<dbReference type="GO" id="GO:0047372">
    <property type="term" value="F:monoacylglycerol lipase activity"/>
    <property type="evidence" value="ECO:0007669"/>
    <property type="project" value="TreeGrafter"/>
</dbReference>
<dbReference type="InterPro" id="IPR029058">
    <property type="entry name" value="AB_hydrolase_fold"/>
</dbReference>
<gene>
    <name evidence="2" type="ORF">As57867_006319</name>
</gene>
<comment type="caution">
    <text evidence="2">The sequence shown here is derived from an EMBL/GenBank/DDBJ whole genome shotgun (WGS) entry which is preliminary data.</text>
</comment>
<dbReference type="Pfam" id="PF12697">
    <property type="entry name" value="Abhydrolase_6"/>
    <property type="match status" value="1"/>
</dbReference>
<dbReference type="SUPFAM" id="SSF53474">
    <property type="entry name" value="alpha/beta-Hydrolases"/>
    <property type="match status" value="1"/>
</dbReference>
<feature type="domain" description="AB hydrolase-1" evidence="1">
    <location>
        <begin position="37"/>
        <end position="271"/>
    </location>
</feature>
<dbReference type="Gene3D" id="3.40.50.1820">
    <property type="entry name" value="alpha/beta hydrolase"/>
    <property type="match status" value="1"/>
</dbReference>
<dbReference type="GO" id="GO:0016020">
    <property type="term" value="C:membrane"/>
    <property type="evidence" value="ECO:0007669"/>
    <property type="project" value="TreeGrafter"/>
</dbReference>
<reference evidence="2" key="1">
    <citation type="submission" date="2019-06" db="EMBL/GenBank/DDBJ databases">
        <title>Genomics analysis of Aphanomyces spp. identifies a new class of oomycete effector associated with host adaptation.</title>
        <authorList>
            <person name="Gaulin E."/>
        </authorList>
    </citation>
    <scope>NUCLEOTIDE SEQUENCE</scope>
    <source>
        <strain evidence="2">CBS 578.67</strain>
    </source>
</reference>
<dbReference type="PANTHER" id="PTHR43798:SF5">
    <property type="entry name" value="MONOACYLGLYCEROL LIPASE ABHD6"/>
    <property type="match status" value="1"/>
</dbReference>
<dbReference type="OrthoDB" id="60131at2759"/>
<dbReference type="GO" id="GO:0046464">
    <property type="term" value="P:acylglycerol catabolic process"/>
    <property type="evidence" value="ECO:0007669"/>
    <property type="project" value="TreeGrafter"/>
</dbReference>